<reference evidence="1" key="1">
    <citation type="submission" date="2020-08" db="EMBL/GenBank/DDBJ databases">
        <title>Multicomponent nature underlies the extraordinary mechanical properties of spider dragline silk.</title>
        <authorList>
            <person name="Kono N."/>
            <person name="Nakamura H."/>
            <person name="Mori M."/>
            <person name="Yoshida Y."/>
            <person name="Ohtoshi R."/>
            <person name="Malay A.D."/>
            <person name="Moran D.A.P."/>
            <person name="Tomita M."/>
            <person name="Numata K."/>
            <person name="Arakawa K."/>
        </authorList>
    </citation>
    <scope>NUCLEOTIDE SEQUENCE</scope>
</reference>
<proteinExistence type="predicted"/>
<organism evidence="1 2">
    <name type="scientific">Nephila pilipes</name>
    <name type="common">Giant wood spider</name>
    <name type="synonym">Nephila maculata</name>
    <dbReference type="NCBI Taxonomy" id="299642"/>
    <lineage>
        <taxon>Eukaryota</taxon>
        <taxon>Metazoa</taxon>
        <taxon>Ecdysozoa</taxon>
        <taxon>Arthropoda</taxon>
        <taxon>Chelicerata</taxon>
        <taxon>Arachnida</taxon>
        <taxon>Araneae</taxon>
        <taxon>Araneomorphae</taxon>
        <taxon>Entelegynae</taxon>
        <taxon>Araneoidea</taxon>
        <taxon>Nephilidae</taxon>
        <taxon>Nephila</taxon>
    </lineage>
</organism>
<dbReference type="AlphaFoldDB" id="A0A8X6R5L8"/>
<gene>
    <name evidence="1" type="ORF">NPIL_263221</name>
</gene>
<protein>
    <submittedName>
        <fullName evidence="1">Uncharacterized protein</fullName>
    </submittedName>
</protein>
<accession>A0A8X6R5L8</accession>
<evidence type="ECO:0000313" key="1">
    <source>
        <dbReference type="EMBL" id="GFU48712.1"/>
    </source>
</evidence>
<dbReference type="Proteomes" id="UP000887013">
    <property type="component" value="Unassembled WGS sequence"/>
</dbReference>
<comment type="caution">
    <text evidence="1">The sequence shown here is derived from an EMBL/GenBank/DDBJ whole genome shotgun (WGS) entry which is preliminary data.</text>
</comment>
<keyword evidence="2" id="KW-1185">Reference proteome</keyword>
<dbReference type="EMBL" id="BMAW01086774">
    <property type="protein sequence ID" value="GFU48712.1"/>
    <property type="molecule type" value="Genomic_DNA"/>
</dbReference>
<name>A0A8X6R5L8_NEPPI</name>
<sequence length="80" mass="9183">MHLRLIIIPWVYHKCIVRALFIPECEIWVACEPMIDGYPEFTVGEQPQIIIGYTTDIADVRISASNTVIIRLSSRAKPRN</sequence>
<evidence type="ECO:0000313" key="2">
    <source>
        <dbReference type="Proteomes" id="UP000887013"/>
    </source>
</evidence>